<name>A0A919VDM3_9CLOT</name>
<comment type="caution">
    <text evidence="2">The sequence shown here is derived from an EMBL/GenBank/DDBJ whole genome shotgun (WGS) entry which is preliminary data.</text>
</comment>
<gene>
    <name evidence="2" type="ORF">CPJCM30710_08350</name>
</gene>
<reference evidence="2" key="1">
    <citation type="submission" date="2021-03" db="EMBL/GenBank/DDBJ databases">
        <title>Taxonomic study of Clostridium polyendosporum from meadow-gley soil under rice.</title>
        <authorList>
            <person name="Kobayashi H."/>
            <person name="Tanizawa Y."/>
            <person name="Yagura M."/>
        </authorList>
    </citation>
    <scope>NUCLEOTIDE SEQUENCE</scope>
    <source>
        <strain evidence="2">JCM 30710</strain>
    </source>
</reference>
<dbReference type="EMBL" id="BOPZ01000005">
    <property type="protein sequence ID" value="GIM28169.1"/>
    <property type="molecule type" value="Genomic_DNA"/>
</dbReference>
<evidence type="ECO:0000256" key="1">
    <source>
        <dbReference type="SAM" id="Phobius"/>
    </source>
</evidence>
<sequence length="88" mass="10250">MDKTVCLDPCNKHNEFEVKFKPCEEIKDVMLKVDVDRDPDINFEPRNCNSKSRNCNFESHNGNLNADNVGVILLLIAIMGIFRYRTFR</sequence>
<accession>A0A919VDM3</accession>
<proteinExistence type="predicted"/>
<dbReference type="AlphaFoldDB" id="A0A919VDM3"/>
<organism evidence="2 3">
    <name type="scientific">Clostridium polyendosporum</name>
    <dbReference type="NCBI Taxonomy" id="69208"/>
    <lineage>
        <taxon>Bacteria</taxon>
        <taxon>Bacillati</taxon>
        <taxon>Bacillota</taxon>
        <taxon>Clostridia</taxon>
        <taxon>Eubacteriales</taxon>
        <taxon>Clostridiaceae</taxon>
        <taxon>Clostridium</taxon>
    </lineage>
</organism>
<feature type="transmembrane region" description="Helical" evidence="1">
    <location>
        <begin position="66"/>
        <end position="84"/>
    </location>
</feature>
<keyword evidence="1" id="KW-0812">Transmembrane</keyword>
<keyword evidence="1" id="KW-0472">Membrane</keyword>
<dbReference type="Proteomes" id="UP000679179">
    <property type="component" value="Unassembled WGS sequence"/>
</dbReference>
<keyword evidence="1" id="KW-1133">Transmembrane helix</keyword>
<keyword evidence="3" id="KW-1185">Reference proteome</keyword>
<evidence type="ECO:0000313" key="2">
    <source>
        <dbReference type="EMBL" id="GIM28169.1"/>
    </source>
</evidence>
<evidence type="ECO:0000313" key="3">
    <source>
        <dbReference type="Proteomes" id="UP000679179"/>
    </source>
</evidence>
<protein>
    <submittedName>
        <fullName evidence="2">Uncharacterized protein</fullName>
    </submittedName>
</protein>